<evidence type="ECO:0000313" key="2">
    <source>
        <dbReference type="EMBL" id="SEC03572.1"/>
    </source>
</evidence>
<accession>A0A1H4P9C1</accession>
<keyword evidence="1" id="KW-1133">Transmembrane helix</keyword>
<sequence>MRRHFQHPLARRGFTVLAVVAALNGLWAPAVVCTLLAAYAWHNRRR</sequence>
<dbReference type="RefSeq" id="WP_167381376.1">
    <property type="nucleotide sequence ID" value="NZ_FNTD01000004.1"/>
</dbReference>
<feature type="transmembrane region" description="Helical" evidence="1">
    <location>
        <begin position="12"/>
        <end position="41"/>
    </location>
</feature>
<dbReference type="STRING" id="67331.SAMN04490357_1017"/>
<dbReference type="AlphaFoldDB" id="A0A1H4P9C1"/>
<evidence type="ECO:0000256" key="1">
    <source>
        <dbReference type="SAM" id="Phobius"/>
    </source>
</evidence>
<dbReference type="GeneID" id="95516781"/>
<evidence type="ECO:0000313" key="3">
    <source>
        <dbReference type="Proteomes" id="UP000182375"/>
    </source>
</evidence>
<organism evidence="2 3">
    <name type="scientific">Streptomyces misionensis</name>
    <dbReference type="NCBI Taxonomy" id="67331"/>
    <lineage>
        <taxon>Bacteria</taxon>
        <taxon>Bacillati</taxon>
        <taxon>Actinomycetota</taxon>
        <taxon>Actinomycetes</taxon>
        <taxon>Kitasatosporales</taxon>
        <taxon>Streptomycetaceae</taxon>
        <taxon>Streptomyces</taxon>
    </lineage>
</organism>
<gene>
    <name evidence="2" type="ORF">SAMN04490357_1017</name>
</gene>
<proteinExistence type="predicted"/>
<name>A0A1H4P9C1_9ACTN</name>
<keyword evidence="1" id="KW-0812">Transmembrane</keyword>
<keyword evidence="1" id="KW-0472">Membrane</keyword>
<dbReference type="Proteomes" id="UP000182375">
    <property type="component" value="Unassembled WGS sequence"/>
</dbReference>
<protein>
    <submittedName>
        <fullName evidence="2">Uncharacterized protein</fullName>
    </submittedName>
</protein>
<dbReference type="EMBL" id="FNTD01000004">
    <property type="protein sequence ID" value="SEC03572.1"/>
    <property type="molecule type" value="Genomic_DNA"/>
</dbReference>
<reference evidence="2 3" key="1">
    <citation type="submission" date="2016-10" db="EMBL/GenBank/DDBJ databases">
        <authorList>
            <person name="de Groot N.N."/>
        </authorList>
    </citation>
    <scope>NUCLEOTIDE SEQUENCE [LARGE SCALE GENOMIC DNA]</scope>
    <source>
        <strain evidence="2 3">DSM 40306</strain>
    </source>
</reference>